<dbReference type="RefSeq" id="XP_065330633.1">
    <property type="nucleotide sequence ID" value="XM_065474561.1"/>
</dbReference>
<reference evidence="1" key="1">
    <citation type="journal article" date="2024" name="BMC Genomics">
        <title>Functional annotation of a divergent genome using sequence and structure-based similarity.</title>
        <authorList>
            <person name="Svedberg D."/>
            <person name="Winiger R.R."/>
            <person name="Berg A."/>
            <person name="Sharma H."/>
            <person name="Tellgren-Roth C."/>
            <person name="Debrunner-Vossbrinck B.A."/>
            <person name="Vossbrinck C.R."/>
            <person name="Barandun J."/>
        </authorList>
    </citation>
    <scope>NUCLEOTIDE SEQUENCE</scope>
    <source>
        <strain evidence="1">Illinois isolate</strain>
    </source>
</reference>
<keyword evidence="2" id="KW-1185">Reference proteome</keyword>
<organism evidence="1 2">
    <name type="scientific">Vairimorpha necatrix</name>
    <dbReference type="NCBI Taxonomy" id="6039"/>
    <lineage>
        <taxon>Eukaryota</taxon>
        <taxon>Fungi</taxon>
        <taxon>Fungi incertae sedis</taxon>
        <taxon>Microsporidia</taxon>
        <taxon>Nosematidae</taxon>
        <taxon>Vairimorpha</taxon>
    </lineage>
</organism>
<evidence type="ECO:0000313" key="1">
    <source>
        <dbReference type="EMBL" id="WUR04488.1"/>
    </source>
</evidence>
<name>A0AAX4JES9_9MICR</name>
<dbReference type="AlphaFoldDB" id="A0AAX4JES9"/>
<dbReference type="GeneID" id="90542322"/>
<dbReference type="Proteomes" id="UP001334084">
    <property type="component" value="Chromosome 9"/>
</dbReference>
<dbReference type="EMBL" id="CP142734">
    <property type="protein sequence ID" value="WUR04488.1"/>
    <property type="molecule type" value="Genomic_DNA"/>
</dbReference>
<dbReference type="KEGG" id="vnx:VNE69_09043"/>
<evidence type="ECO:0000313" key="2">
    <source>
        <dbReference type="Proteomes" id="UP001334084"/>
    </source>
</evidence>
<gene>
    <name evidence="1" type="ORF">VNE69_09043</name>
</gene>
<protein>
    <submittedName>
        <fullName evidence="1">SP-containing protein</fullName>
    </submittedName>
</protein>
<sequence>MFWQILTCLNFKYCTDTFLFLNYHDREGSLCDLYIGALEEDTDTKLNSVFLSTEYEWYLRAFVSGCRFEDGLFHIRNNCIHLQRVEKEDHESIRKLPFIVENKNLFKNFIACKEYYKCKIEVEDETECFFFKVSLNKTDDSLTWWFSTLMPFELNNMYADVKFSTPKVSVLKNRRKEDVYNSIIELNKLLQMGVVRPTLFPKKKIKTKKKKLNLLLMFQKSHNEEGPDKAELKRIVENALSGLLTHVSISTGEHVDNDNK</sequence>
<proteinExistence type="predicted"/>
<accession>A0AAX4JES9</accession>